<feature type="region of interest" description="Disordered" evidence="1">
    <location>
        <begin position="391"/>
        <end position="426"/>
    </location>
</feature>
<proteinExistence type="predicted"/>
<comment type="caution">
    <text evidence="2">The sequence shown here is derived from an EMBL/GenBank/DDBJ whole genome shotgun (WGS) entry which is preliminary data.</text>
</comment>
<evidence type="ECO:0000313" key="3">
    <source>
        <dbReference type="Proteomes" id="UP001443914"/>
    </source>
</evidence>
<evidence type="ECO:0000256" key="1">
    <source>
        <dbReference type="SAM" id="MobiDB-lite"/>
    </source>
</evidence>
<feature type="compositionally biased region" description="Basic and acidic residues" evidence="1">
    <location>
        <begin position="405"/>
        <end position="415"/>
    </location>
</feature>
<keyword evidence="3" id="KW-1185">Reference proteome</keyword>
<accession>A0AAW1J6B5</accession>
<reference evidence="2" key="1">
    <citation type="submission" date="2024-03" db="EMBL/GenBank/DDBJ databases">
        <title>WGS assembly of Saponaria officinalis var. Norfolk2.</title>
        <authorList>
            <person name="Jenkins J."/>
            <person name="Shu S."/>
            <person name="Grimwood J."/>
            <person name="Barry K."/>
            <person name="Goodstein D."/>
            <person name="Schmutz J."/>
            <person name="Leebens-Mack J."/>
            <person name="Osbourn A."/>
        </authorList>
    </citation>
    <scope>NUCLEOTIDE SEQUENCE [LARGE SCALE GENOMIC DNA]</scope>
    <source>
        <strain evidence="2">JIC</strain>
    </source>
</reference>
<dbReference type="AlphaFoldDB" id="A0AAW1J6B5"/>
<organism evidence="2 3">
    <name type="scientific">Saponaria officinalis</name>
    <name type="common">Common soapwort</name>
    <name type="synonym">Lychnis saponaria</name>
    <dbReference type="NCBI Taxonomy" id="3572"/>
    <lineage>
        <taxon>Eukaryota</taxon>
        <taxon>Viridiplantae</taxon>
        <taxon>Streptophyta</taxon>
        <taxon>Embryophyta</taxon>
        <taxon>Tracheophyta</taxon>
        <taxon>Spermatophyta</taxon>
        <taxon>Magnoliopsida</taxon>
        <taxon>eudicotyledons</taxon>
        <taxon>Gunneridae</taxon>
        <taxon>Pentapetalae</taxon>
        <taxon>Caryophyllales</taxon>
        <taxon>Caryophyllaceae</taxon>
        <taxon>Caryophylleae</taxon>
        <taxon>Saponaria</taxon>
    </lineage>
</organism>
<dbReference type="Proteomes" id="UP001443914">
    <property type="component" value="Unassembled WGS sequence"/>
</dbReference>
<protein>
    <submittedName>
        <fullName evidence="2">Uncharacterized protein</fullName>
    </submittedName>
</protein>
<sequence length="620" mass="68955">MADDIEDSYAFIIDNCLYSSSQEDFLRLSNFAREDDTFSGDVAGKSDPPAEFLARNVDVSVVGGYSGSLGFRGERNKSPKLKKVRFSEDVEGSPLVHCSGKVVIEGEIDASEVVFEGDVKVKVVKPLRCVALDGAEFSVGKLGFEDCGEGVEENQSKKESEFERGAEVMEAEYEENVGMKNEENFDTEVIEVGENGAKCEDGTNLDTEVIEVEEEEENGAKVEDVTILDTELIDVDEERGTSMNEEIPNVDTEVVGDYEEEKNHVTGYEIGVVDIDTSVIEFDEEGGVEERTSKNEEIGNVVTKEQGNCAKVDRETNDVDMEKIVVEEQEENRSENGKFGIEKEEVLREEGTKGRKRKLPRSMVEKWGEGCLKDVRMKVVGVDEEQGNCAKINGETSDVNMEENVGEKEENHDENGNCAKVNGETSDVNMEENVLKEKEENRDENGKCEIDEVDVLGDSGSRMSEEEMMGGKRKLLCSMFEQCVEDLRNVEGCSKDVRMKVVGGDEEQGNCTEINGETSDVSMEEIVVKEMDANRDENGKYEIDDKKGFKNGEGCSKDVRTEGNGKSKNGEAYIKGIWDALKFYVGEISNGGEVDFLETAKRRGMTFPRPRFRPSVEDDE</sequence>
<name>A0AAW1J6B5_SAPOF</name>
<evidence type="ECO:0000313" key="2">
    <source>
        <dbReference type="EMBL" id="KAK9698843.1"/>
    </source>
</evidence>
<feature type="region of interest" description="Disordered" evidence="1">
    <location>
        <begin position="537"/>
        <end position="569"/>
    </location>
</feature>
<dbReference type="EMBL" id="JBDFQZ010000008">
    <property type="protein sequence ID" value="KAK9698843.1"/>
    <property type="molecule type" value="Genomic_DNA"/>
</dbReference>
<gene>
    <name evidence="2" type="ORF">RND81_08G135200</name>
</gene>